<dbReference type="Proteomes" id="UP000219336">
    <property type="component" value="Unassembled WGS sequence"/>
</dbReference>
<evidence type="ECO:0000313" key="1">
    <source>
        <dbReference type="EMBL" id="SNX49714.1"/>
    </source>
</evidence>
<name>A0A240EM63_9VIBR</name>
<evidence type="ECO:0000313" key="2">
    <source>
        <dbReference type="Proteomes" id="UP000219336"/>
    </source>
</evidence>
<keyword evidence="2" id="KW-1185">Reference proteome</keyword>
<proteinExistence type="predicted"/>
<dbReference type="AlphaFoldDB" id="A0A240EM63"/>
<dbReference type="EMBL" id="OANU01000071">
    <property type="protein sequence ID" value="SNX49714.1"/>
    <property type="molecule type" value="Genomic_DNA"/>
</dbReference>
<accession>A0A240EM63</accession>
<organism evidence="1 2">
    <name type="scientific">Vibrio thalassae</name>
    <dbReference type="NCBI Taxonomy" id="1243014"/>
    <lineage>
        <taxon>Bacteria</taxon>
        <taxon>Pseudomonadati</taxon>
        <taxon>Pseudomonadota</taxon>
        <taxon>Gammaproteobacteria</taxon>
        <taxon>Vibrionales</taxon>
        <taxon>Vibrionaceae</taxon>
        <taxon>Vibrio</taxon>
    </lineage>
</organism>
<sequence length="184" mass="19230">MTILEASPSSDTTTNSPLLFKPHVIPSISDSSRTLKRTTFSQSWFSSAMSKRATPLSSTVISSFSMLITSGVKLVTETGAFKELDVVSALTSLAMSPRVAVTTTGDVCGSSTTFSRYSTPSKSKVTSTSISLPYRPVSSCPLGKSTRLSPASTLKLGVKEAGKSPPSNAVRSSVPVLVCILSGK</sequence>
<reference evidence="2" key="1">
    <citation type="submission" date="2016-06" db="EMBL/GenBank/DDBJ databases">
        <authorList>
            <person name="Rodrigo-Torres L."/>
            <person name="Arahal R.D."/>
            <person name="Lucena T."/>
        </authorList>
    </citation>
    <scope>NUCLEOTIDE SEQUENCE [LARGE SCALE GENOMIC DNA]</scope>
    <source>
        <strain evidence="2">CECT8203</strain>
    </source>
</reference>
<protein>
    <submittedName>
        <fullName evidence="1">Uncharacterized protein</fullName>
    </submittedName>
</protein>
<gene>
    <name evidence="1" type="ORF">VTH8203_03362</name>
</gene>